<dbReference type="Pfam" id="PF01882">
    <property type="entry name" value="DUF58"/>
    <property type="match status" value="1"/>
</dbReference>
<keyword evidence="4" id="KW-1185">Reference proteome</keyword>
<accession>A0ABV1BWC0</accession>
<evidence type="ECO:0000313" key="3">
    <source>
        <dbReference type="EMBL" id="MEQ2378711.1"/>
    </source>
</evidence>
<feature type="transmembrane region" description="Helical" evidence="1">
    <location>
        <begin position="12"/>
        <end position="42"/>
    </location>
</feature>
<dbReference type="RefSeq" id="WP_055306639.1">
    <property type="nucleotide sequence ID" value="NZ_DAWDIQ010000021.1"/>
</dbReference>
<proteinExistence type="predicted"/>
<feature type="domain" description="DUF58" evidence="2">
    <location>
        <begin position="200"/>
        <end position="245"/>
    </location>
</feature>
<dbReference type="PANTHER" id="PTHR34351:SF1">
    <property type="entry name" value="SLR1927 PROTEIN"/>
    <property type="match status" value="1"/>
</dbReference>
<gene>
    <name evidence="3" type="ORF">WMO14_02255</name>
</gene>
<keyword evidence="1" id="KW-1133">Transmembrane helix</keyword>
<keyword evidence="1" id="KW-0472">Membrane</keyword>
<dbReference type="EMBL" id="JBBMER010000001">
    <property type="protein sequence ID" value="MEQ2378711.1"/>
    <property type="molecule type" value="Genomic_DNA"/>
</dbReference>
<name>A0ABV1BWC0_9FIRM</name>
<keyword evidence="1" id="KW-0812">Transmembrane</keyword>
<comment type="caution">
    <text evidence="3">The sequence shown here is derived from an EMBL/GenBank/DDBJ whole genome shotgun (WGS) entry which is preliminary data.</text>
</comment>
<dbReference type="Proteomes" id="UP001442364">
    <property type="component" value="Unassembled WGS sequence"/>
</dbReference>
<organism evidence="3 4">
    <name type="scientific">[Lactobacillus] rogosae</name>
    <dbReference type="NCBI Taxonomy" id="706562"/>
    <lineage>
        <taxon>Bacteria</taxon>
        <taxon>Bacillati</taxon>
        <taxon>Bacillota</taxon>
        <taxon>Clostridia</taxon>
        <taxon>Lachnospirales</taxon>
        <taxon>Lachnospiraceae</taxon>
        <taxon>Lachnospira</taxon>
    </lineage>
</organism>
<reference evidence="3 4" key="1">
    <citation type="submission" date="2024-03" db="EMBL/GenBank/DDBJ databases">
        <title>Human intestinal bacterial collection.</title>
        <authorList>
            <person name="Pauvert C."/>
            <person name="Hitch T.C.A."/>
            <person name="Clavel T."/>
        </authorList>
    </citation>
    <scope>NUCLEOTIDE SEQUENCE [LARGE SCALE GENOMIC DNA]</scope>
    <source>
        <strain evidence="3 4">CLA-AA-H255</strain>
    </source>
</reference>
<evidence type="ECO:0000313" key="4">
    <source>
        <dbReference type="Proteomes" id="UP001442364"/>
    </source>
</evidence>
<evidence type="ECO:0000256" key="1">
    <source>
        <dbReference type="SAM" id="Phobius"/>
    </source>
</evidence>
<dbReference type="InterPro" id="IPR002881">
    <property type="entry name" value="DUF58"/>
</dbReference>
<evidence type="ECO:0000259" key="2">
    <source>
        <dbReference type="Pfam" id="PF01882"/>
    </source>
</evidence>
<sequence length="356" mass="40972">MTGVFLIIILAVVWYVAGIFHSFALMLYVAVNLLLIAGMYILTRIYKRNVAFDFDVNLAEELKNSGCQLRINVSNKTGIPITKIRLDVVVSYCDKKGKEYKKYRKNVKLYGGCKGRKDNMDLSVSLPYCGMADVKIVKAKVYDYTGLFYCTIKPLSIMNILIFPEVESSIYEGAFSQYESNNNIELYINRKGSSHDDIRQIREYQTGDSYRHIHWNLSSRTGDLLIKEFCGQVDREILVLLDTLPDDINNIERMSSFYDKTAMLVMGFIQDDTKVSVLWNDLNSGALCKQTVSDYDDLKNVYYILYRLHYNCRNNDTDISREYSLGEYIDKNIIKIDTSSDVTELLGENVYGEHAY</sequence>
<protein>
    <submittedName>
        <fullName evidence="3">DUF58 domain-containing protein</fullName>
    </submittedName>
</protein>
<dbReference type="PANTHER" id="PTHR34351">
    <property type="entry name" value="SLR1927 PROTEIN-RELATED"/>
    <property type="match status" value="1"/>
</dbReference>